<dbReference type="PROSITE" id="PS51762">
    <property type="entry name" value="GH16_2"/>
    <property type="match status" value="1"/>
</dbReference>
<feature type="region of interest" description="Disordered" evidence="9">
    <location>
        <begin position="1"/>
        <end position="91"/>
    </location>
</feature>
<proteinExistence type="inferred from homology"/>
<dbReference type="GO" id="GO:0015926">
    <property type="term" value="F:glucosidase activity"/>
    <property type="evidence" value="ECO:0007669"/>
    <property type="project" value="TreeGrafter"/>
</dbReference>
<evidence type="ECO:0000256" key="6">
    <source>
        <dbReference type="ARBA" id="ARBA00023136"/>
    </source>
</evidence>
<accession>A0A8H7ILZ4</accession>
<keyword evidence="8" id="KW-0961">Cell wall biogenesis/degradation</keyword>
<dbReference type="GO" id="GO:0005789">
    <property type="term" value="C:endoplasmic reticulum membrane"/>
    <property type="evidence" value="ECO:0007669"/>
    <property type="project" value="TreeGrafter"/>
</dbReference>
<evidence type="ECO:0000256" key="5">
    <source>
        <dbReference type="ARBA" id="ARBA00022989"/>
    </source>
</evidence>
<feature type="domain" description="GH16" evidence="10">
    <location>
        <begin position="185"/>
        <end position="514"/>
    </location>
</feature>
<evidence type="ECO:0000259" key="10">
    <source>
        <dbReference type="PROSITE" id="PS51762"/>
    </source>
</evidence>
<dbReference type="GO" id="GO:0031505">
    <property type="term" value="P:fungal-type cell wall organization"/>
    <property type="evidence" value="ECO:0007669"/>
    <property type="project" value="TreeGrafter"/>
</dbReference>
<keyword evidence="11" id="KW-0378">Hydrolase</keyword>
<evidence type="ECO:0000256" key="8">
    <source>
        <dbReference type="ARBA" id="ARBA00023316"/>
    </source>
</evidence>
<keyword evidence="3" id="KW-0812">Transmembrane</keyword>
<dbReference type="Pfam" id="PF03935">
    <property type="entry name" value="SKN1_KRE6_Sbg1"/>
    <property type="match status" value="2"/>
</dbReference>
<evidence type="ECO:0000256" key="4">
    <source>
        <dbReference type="ARBA" id="ARBA00022968"/>
    </source>
</evidence>
<comment type="similarity">
    <text evidence="2">Belongs to the SKN1/KRE6 family.</text>
</comment>
<dbReference type="InterPro" id="IPR000757">
    <property type="entry name" value="Beta-glucanase-like"/>
</dbReference>
<evidence type="ECO:0000256" key="1">
    <source>
        <dbReference type="ARBA" id="ARBA00004606"/>
    </source>
</evidence>
<reference evidence="11" key="1">
    <citation type="submission" date="2020-09" db="EMBL/GenBank/DDBJ databases">
        <title>Comparative genome analyses of four rice-infecting Rhizoctonia solani isolates reveal extensive enrichment of homogalacturonan modification genes.</title>
        <authorList>
            <person name="Lee D.-Y."/>
            <person name="Jeon J."/>
            <person name="Kim K.-T."/>
            <person name="Cheong K."/>
            <person name="Song H."/>
            <person name="Choi G."/>
            <person name="Ko J."/>
            <person name="Opiyo S.O."/>
            <person name="Zuo S."/>
            <person name="Madhav S."/>
            <person name="Lee Y.-H."/>
            <person name="Wang G.-L."/>
        </authorList>
    </citation>
    <scope>NUCLEOTIDE SEQUENCE</scope>
    <source>
        <strain evidence="11">AG1-IA B2</strain>
    </source>
</reference>
<sequence>MDGSYSNLPLLGNAGDSSVGPDMTGPNISSNSLPASLKWVHSESPERGPIRPAIARHQPLQMLQGALNPPSQSNGKSESDSKPSQPYFSRAYALGPDPARWGMGSVIEDDIEPDDHLHNPDPTRTENLTDIAGYPIITYLSNAQLSTLGAYNLGGINASGQVPEIPGFRGLIDRDTPKSAYTRASHVDGTTYDLVFSDEFNVEGRSFYPGDDPYWEAVDLHYWVTNNIEWYDPAQVTTTGGSLRIDLDQRSNHDMNYTGGMLSTWNKFCFTEGYIEAMNTKLSLYTQSTCDVGTLANQTDPRTNLPAAAHVGGPTGTNGEMSYLPGQRLSACTCTSESDGTDGRQMVHPGPKRADGSYIGRSAPEIDVFEAAVDTSTLIGHVSQSGQWAPFNAAFRWDNATNLVIYDQESSHLNTFIGNERQQTTSVVTNTNQQCYTASGGCFQTYGTEYKTGNDGYIQWVTDNSPVFTVKAAGLGPDSAMQIGPRPVPPEPMHLVFPAYMLVDYVRVYQPSGKWNIGCNPKEYPTADYINTYVEAYTNPNITTWVDDYKQRVPKNRLIDQC</sequence>
<feature type="compositionally biased region" description="Basic and acidic residues" evidence="9">
    <location>
        <begin position="40"/>
        <end position="49"/>
    </location>
</feature>
<dbReference type="GO" id="GO:0005886">
    <property type="term" value="C:plasma membrane"/>
    <property type="evidence" value="ECO:0007669"/>
    <property type="project" value="TreeGrafter"/>
</dbReference>
<evidence type="ECO:0000256" key="3">
    <source>
        <dbReference type="ARBA" id="ARBA00022692"/>
    </source>
</evidence>
<protein>
    <submittedName>
        <fullName evidence="11">Glycoside hydrolase family 16 protein</fullName>
    </submittedName>
</protein>
<dbReference type="Proteomes" id="UP000614334">
    <property type="component" value="Unassembled WGS sequence"/>
</dbReference>
<keyword evidence="6" id="KW-0472">Membrane</keyword>
<evidence type="ECO:0000256" key="9">
    <source>
        <dbReference type="SAM" id="MobiDB-lite"/>
    </source>
</evidence>
<evidence type="ECO:0000313" key="12">
    <source>
        <dbReference type="Proteomes" id="UP000614334"/>
    </source>
</evidence>
<evidence type="ECO:0000256" key="7">
    <source>
        <dbReference type="ARBA" id="ARBA00023180"/>
    </source>
</evidence>
<feature type="region of interest" description="Disordered" evidence="9">
    <location>
        <begin position="335"/>
        <end position="358"/>
    </location>
</feature>
<evidence type="ECO:0000256" key="2">
    <source>
        <dbReference type="ARBA" id="ARBA00010962"/>
    </source>
</evidence>
<keyword evidence="4" id="KW-0735">Signal-anchor</keyword>
<dbReference type="PANTHER" id="PTHR31361">
    <property type="entry name" value="BETA-GLUCAN SYNTHESIS-ASSOCIATED PROTEIN KRE6-RELATED"/>
    <property type="match status" value="1"/>
</dbReference>
<dbReference type="EMBL" id="JACYCF010000001">
    <property type="protein sequence ID" value="KAF8760837.1"/>
    <property type="molecule type" value="Genomic_DNA"/>
</dbReference>
<dbReference type="AlphaFoldDB" id="A0A8H7ILZ4"/>
<name>A0A8H7ILZ4_9AGAM</name>
<comment type="subcellular location">
    <subcellularLocation>
        <location evidence="1">Membrane</location>
        <topology evidence="1">Single-pass type II membrane protein</topology>
    </subcellularLocation>
</comment>
<dbReference type="GO" id="GO:0006078">
    <property type="term" value="P:(1-&gt;6)-beta-D-glucan biosynthetic process"/>
    <property type="evidence" value="ECO:0007669"/>
    <property type="project" value="TreeGrafter"/>
</dbReference>
<dbReference type="InterPro" id="IPR013320">
    <property type="entry name" value="ConA-like_dom_sf"/>
</dbReference>
<keyword evidence="5" id="KW-1133">Transmembrane helix</keyword>
<comment type="caution">
    <text evidence="11">The sequence shown here is derived from an EMBL/GenBank/DDBJ whole genome shotgun (WGS) entry which is preliminary data.</text>
</comment>
<dbReference type="InterPro" id="IPR005629">
    <property type="entry name" value="Skn1/Kre6/Sbg1"/>
</dbReference>
<keyword evidence="7" id="KW-0325">Glycoprotein</keyword>
<dbReference type="Gene3D" id="2.60.120.200">
    <property type="match status" value="2"/>
</dbReference>
<dbReference type="PANTHER" id="PTHR31361:SF15">
    <property type="entry name" value="GH16 DOMAIN-CONTAINING PROTEIN"/>
    <property type="match status" value="1"/>
</dbReference>
<gene>
    <name evidence="11" type="ORF">RHS01_01332</name>
</gene>
<dbReference type="SUPFAM" id="SSF49899">
    <property type="entry name" value="Concanavalin A-like lectins/glucanases"/>
    <property type="match status" value="1"/>
</dbReference>
<organism evidence="11 12">
    <name type="scientific">Rhizoctonia solani</name>
    <dbReference type="NCBI Taxonomy" id="456999"/>
    <lineage>
        <taxon>Eukaryota</taxon>
        <taxon>Fungi</taxon>
        <taxon>Dikarya</taxon>
        <taxon>Basidiomycota</taxon>
        <taxon>Agaricomycotina</taxon>
        <taxon>Agaricomycetes</taxon>
        <taxon>Cantharellales</taxon>
        <taxon>Ceratobasidiaceae</taxon>
        <taxon>Rhizoctonia</taxon>
    </lineage>
</organism>
<evidence type="ECO:0000313" key="11">
    <source>
        <dbReference type="EMBL" id="KAF8760837.1"/>
    </source>
</evidence>
<feature type="compositionally biased region" description="Polar residues" evidence="9">
    <location>
        <begin position="69"/>
        <end position="87"/>
    </location>
</feature>